<dbReference type="SUPFAM" id="SSF51004">
    <property type="entry name" value="C-terminal (heme d1) domain of cytochrome cd1-nitrite reductase"/>
    <property type="match status" value="1"/>
</dbReference>
<dbReference type="Gene3D" id="2.130.10.10">
    <property type="entry name" value="YVTN repeat-like/Quinoprotein amine dehydrogenase"/>
    <property type="match status" value="1"/>
</dbReference>
<keyword evidence="2" id="KW-0119">Carbohydrate metabolism</keyword>
<evidence type="ECO:0000256" key="2">
    <source>
        <dbReference type="ARBA" id="ARBA00022526"/>
    </source>
</evidence>
<organism evidence="4 5">
    <name type="scientific">Coraliomargarita akajimensis (strain DSM 45221 / IAM 15411 / JCM 23193 / KCTC 12865 / 04OKA010-24)</name>
    <dbReference type="NCBI Taxonomy" id="583355"/>
    <lineage>
        <taxon>Bacteria</taxon>
        <taxon>Pseudomonadati</taxon>
        <taxon>Verrucomicrobiota</taxon>
        <taxon>Opitutia</taxon>
        <taxon>Puniceicoccales</taxon>
        <taxon>Coraliomargaritaceae</taxon>
        <taxon>Coraliomargarita</taxon>
    </lineage>
</organism>
<dbReference type="AlphaFoldDB" id="D5ER17"/>
<dbReference type="Pfam" id="PF10282">
    <property type="entry name" value="Lactonase"/>
    <property type="match status" value="1"/>
</dbReference>
<dbReference type="OrthoDB" id="9790815at2"/>
<feature type="signal peptide" evidence="3">
    <location>
        <begin position="1"/>
        <end position="29"/>
    </location>
</feature>
<keyword evidence="3" id="KW-0732">Signal</keyword>
<accession>D5ER17</accession>
<dbReference type="PANTHER" id="PTHR30344:SF1">
    <property type="entry name" value="6-PHOSPHOGLUCONOLACTONASE"/>
    <property type="match status" value="1"/>
</dbReference>
<keyword evidence="5" id="KW-1185">Reference proteome</keyword>
<dbReference type="HOGENOM" id="CLU_038716_5_1_0"/>
<dbReference type="KEGG" id="caa:Caka_0988"/>
<dbReference type="InterPro" id="IPR019405">
    <property type="entry name" value="Lactonase_7-beta_prop"/>
</dbReference>
<dbReference type="EC" id="3.1.1.31" evidence="4"/>
<dbReference type="GO" id="GO:0005829">
    <property type="term" value="C:cytosol"/>
    <property type="evidence" value="ECO:0007669"/>
    <property type="project" value="TreeGrafter"/>
</dbReference>
<dbReference type="PANTHER" id="PTHR30344">
    <property type="entry name" value="6-PHOSPHOGLUCONOLACTONASE-RELATED"/>
    <property type="match status" value="1"/>
</dbReference>
<dbReference type="InterPro" id="IPR015943">
    <property type="entry name" value="WD40/YVTN_repeat-like_dom_sf"/>
</dbReference>
<proteinExistence type="inferred from homology"/>
<gene>
    <name evidence="4" type="ordered locus">Caka_0988</name>
</gene>
<feature type="chain" id="PRO_5003070963" evidence="3">
    <location>
        <begin position="30"/>
        <end position="388"/>
    </location>
</feature>
<evidence type="ECO:0000313" key="4">
    <source>
        <dbReference type="EMBL" id="ADE54010.1"/>
    </source>
</evidence>
<protein>
    <submittedName>
        <fullName evidence="4">6-phosphogluconolactonase</fullName>
        <ecNumber evidence="4">3.1.1.31</ecNumber>
    </submittedName>
</protein>
<reference evidence="4 5" key="1">
    <citation type="journal article" date="2010" name="Stand. Genomic Sci.">
        <title>Complete genome sequence of Coraliomargarita akajimensis type strain (04OKA010-24).</title>
        <authorList>
            <person name="Mavromatis K."/>
            <person name="Abt B."/>
            <person name="Brambilla E."/>
            <person name="Lapidus A."/>
            <person name="Copeland A."/>
            <person name="Deshpande S."/>
            <person name="Nolan M."/>
            <person name="Lucas S."/>
            <person name="Tice H."/>
            <person name="Cheng J.F."/>
            <person name="Han C."/>
            <person name="Detter J.C."/>
            <person name="Woyke T."/>
            <person name="Goodwin L."/>
            <person name="Pitluck S."/>
            <person name="Held B."/>
            <person name="Brettin T."/>
            <person name="Tapia R."/>
            <person name="Ivanova N."/>
            <person name="Mikhailova N."/>
            <person name="Pati A."/>
            <person name="Liolios K."/>
            <person name="Chen A."/>
            <person name="Palaniappan K."/>
            <person name="Land M."/>
            <person name="Hauser L."/>
            <person name="Chang Y.J."/>
            <person name="Jeffries C.D."/>
            <person name="Rohde M."/>
            <person name="Goker M."/>
            <person name="Bristow J."/>
            <person name="Eisen J.A."/>
            <person name="Markowitz V."/>
            <person name="Hugenholtz P."/>
            <person name="Klenk H.P."/>
            <person name="Kyrpides N.C."/>
        </authorList>
    </citation>
    <scope>NUCLEOTIDE SEQUENCE [LARGE SCALE GENOMIC DNA]</scope>
    <source>
        <strain evidence="5">DSM 45221 / IAM 15411 / JCM 23193 / KCTC 12865</strain>
    </source>
</reference>
<evidence type="ECO:0000256" key="1">
    <source>
        <dbReference type="ARBA" id="ARBA00005564"/>
    </source>
</evidence>
<sequence>MTAQITYPLMHKLFLVVAFLASLSSLARAEVFNVYFGTSNSEGIYHAKFDTDTGTLSEPTLAIAIENPGFIAIHPNQKYLYSTTKGGKDNQHDGVAAMQILPDGTLKLLNKQPSLGKGACFVSVDAAGLCLMLANYGGGNVNSYKIGEDGTLSMPKSNYPHKGRGENEHRQRKPHPHSIIANVGNNYAYAPDLGTDKVMIYKLDIAHGMLSMAGEATIPGGGMGPRHMTWSFGGQYAYVLNELKPSVSMFKFNASDGGLEFLETVSILPEGVRADGFNASEIKLHPRNGLYLYAANRDRTDQMRDSISVFSSMLHKDGFKLLGQVPAEVSVPRNFNLDPSGQWMLVGGKKSQDIAIFKVDSQTGMPAFFGQKVEFPGQPICIEFVLNE</sequence>
<comment type="similarity">
    <text evidence="1">Belongs to the cycloisomerase 2 family.</text>
</comment>
<evidence type="ECO:0000313" key="5">
    <source>
        <dbReference type="Proteomes" id="UP000000925"/>
    </source>
</evidence>
<dbReference type="GO" id="GO:0006006">
    <property type="term" value="P:glucose metabolic process"/>
    <property type="evidence" value="ECO:0007669"/>
    <property type="project" value="UniProtKB-KW"/>
</dbReference>
<evidence type="ECO:0000256" key="3">
    <source>
        <dbReference type="SAM" id="SignalP"/>
    </source>
</evidence>
<dbReference type="InterPro" id="IPR011048">
    <property type="entry name" value="Haem_d1_sf"/>
</dbReference>
<dbReference type="EMBL" id="CP001998">
    <property type="protein sequence ID" value="ADE54010.1"/>
    <property type="molecule type" value="Genomic_DNA"/>
</dbReference>
<dbReference type="Proteomes" id="UP000000925">
    <property type="component" value="Chromosome"/>
</dbReference>
<dbReference type="InterPro" id="IPR050282">
    <property type="entry name" value="Cycloisomerase_2"/>
</dbReference>
<name>D5ER17_CORAD</name>
<keyword evidence="4" id="KW-0378">Hydrolase</keyword>
<dbReference type="GO" id="GO:0017057">
    <property type="term" value="F:6-phosphogluconolactonase activity"/>
    <property type="evidence" value="ECO:0007669"/>
    <property type="project" value="UniProtKB-EC"/>
</dbReference>
<dbReference type="STRING" id="583355.Caka_0988"/>
<keyword evidence="2" id="KW-0313">Glucose metabolism</keyword>
<dbReference type="eggNOG" id="COG2706">
    <property type="taxonomic scope" value="Bacteria"/>
</dbReference>